<accession>A0A285TML9</accession>
<evidence type="ECO:0000313" key="1">
    <source>
        <dbReference type="EMBL" id="SOC23938.1"/>
    </source>
</evidence>
<proteinExistence type="predicted"/>
<evidence type="ECO:0000313" key="2">
    <source>
        <dbReference type="Proteomes" id="UP000219068"/>
    </source>
</evidence>
<gene>
    <name evidence="1" type="ORF">SAMN05428964_104214</name>
</gene>
<dbReference type="AlphaFoldDB" id="A0A285TML9"/>
<name>A0A285TML9_9PROT</name>
<dbReference type="Proteomes" id="UP000219068">
    <property type="component" value="Unassembled WGS sequence"/>
</dbReference>
<sequence length="46" mass="4875">MTAKQSASRGAKGEQATKIHNFAVKALDIAANPTIFGSMTKSRLPE</sequence>
<protein>
    <submittedName>
        <fullName evidence="1">Uncharacterized protein</fullName>
    </submittedName>
</protein>
<reference evidence="1 2" key="1">
    <citation type="submission" date="2017-08" db="EMBL/GenBank/DDBJ databases">
        <authorList>
            <person name="de Groot N.N."/>
        </authorList>
    </citation>
    <scope>NUCLEOTIDE SEQUENCE [LARGE SCALE GENOMIC DNA]</scope>
    <source>
        <strain evidence="1 2">USBA 78</strain>
    </source>
</reference>
<organism evidence="1 2">
    <name type="scientific">Thalassospira xiamenensis</name>
    <dbReference type="NCBI Taxonomy" id="220697"/>
    <lineage>
        <taxon>Bacteria</taxon>
        <taxon>Pseudomonadati</taxon>
        <taxon>Pseudomonadota</taxon>
        <taxon>Alphaproteobacteria</taxon>
        <taxon>Rhodospirillales</taxon>
        <taxon>Thalassospiraceae</taxon>
        <taxon>Thalassospira</taxon>
    </lineage>
</organism>
<dbReference type="EMBL" id="OBMM01000004">
    <property type="protein sequence ID" value="SOC23938.1"/>
    <property type="molecule type" value="Genomic_DNA"/>
</dbReference>